<evidence type="ECO:0000256" key="4">
    <source>
        <dbReference type="ARBA" id="ARBA00022840"/>
    </source>
</evidence>
<protein>
    <submittedName>
        <fullName evidence="6">Teichoic acid ABC transporter ATP-binding protein</fullName>
    </submittedName>
</protein>
<keyword evidence="2" id="KW-0813">Transport</keyword>
<accession>A0A391P267</accession>
<dbReference type="GO" id="GO:0016020">
    <property type="term" value="C:membrane"/>
    <property type="evidence" value="ECO:0007669"/>
    <property type="project" value="InterPro"/>
</dbReference>
<dbReference type="SUPFAM" id="SSF52540">
    <property type="entry name" value="P-loop containing nucleoside triphosphate hydrolases"/>
    <property type="match status" value="1"/>
</dbReference>
<evidence type="ECO:0000256" key="3">
    <source>
        <dbReference type="ARBA" id="ARBA00022741"/>
    </source>
</evidence>
<dbReference type="AlphaFoldDB" id="A0A391P267"/>
<evidence type="ECO:0000259" key="5">
    <source>
        <dbReference type="PROSITE" id="PS50893"/>
    </source>
</evidence>
<dbReference type="PANTHER" id="PTHR46743">
    <property type="entry name" value="TEICHOIC ACIDS EXPORT ATP-BINDING PROTEIN TAGH"/>
    <property type="match status" value="1"/>
</dbReference>
<dbReference type="Proteomes" id="UP000265643">
    <property type="component" value="Unassembled WGS sequence"/>
</dbReference>
<dbReference type="Gene3D" id="3.40.50.300">
    <property type="entry name" value="P-loop containing nucleotide triphosphate hydrolases"/>
    <property type="match status" value="1"/>
</dbReference>
<gene>
    <name evidence="6" type="ORF">KGMB01110_05120</name>
</gene>
<organism evidence="6 7">
    <name type="scientific">Mediterraneibacter butyricigenes</name>
    <dbReference type="NCBI Taxonomy" id="2316025"/>
    <lineage>
        <taxon>Bacteria</taxon>
        <taxon>Bacillati</taxon>
        <taxon>Bacillota</taxon>
        <taxon>Clostridia</taxon>
        <taxon>Lachnospirales</taxon>
        <taxon>Lachnospiraceae</taxon>
        <taxon>Mediterraneibacter</taxon>
    </lineage>
</organism>
<evidence type="ECO:0000313" key="7">
    <source>
        <dbReference type="Proteomes" id="UP000265643"/>
    </source>
</evidence>
<dbReference type="PROSITE" id="PS00211">
    <property type="entry name" value="ABC_TRANSPORTER_1"/>
    <property type="match status" value="1"/>
</dbReference>
<evidence type="ECO:0000256" key="2">
    <source>
        <dbReference type="ARBA" id="ARBA00022448"/>
    </source>
</evidence>
<evidence type="ECO:0000256" key="1">
    <source>
        <dbReference type="ARBA" id="ARBA00005417"/>
    </source>
</evidence>
<dbReference type="CDD" id="cd03220">
    <property type="entry name" value="ABC_KpsT_Wzt"/>
    <property type="match status" value="1"/>
</dbReference>
<dbReference type="InterPro" id="IPR003593">
    <property type="entry name" value="AAA+_ATPase"/>
</dbReference>
<comment type="similarity">
    <text evidence="1">Belongs to the ABC transporter superfamily.</text>
</comment>
<dbReference type="InterPro" id="IPR027417">
    <property type="entry name" value="P-loop_NTPase"/>
</dbReference>
<dbReference type="PANTHER" id="PTHR46743:SF2">
    <property type="entry name" value="TEICHOIC ACIDS EXPORT ATP-BINDING PROTEIN TAGH"/>
    <property type="match status" value="1"/>
</dbReference>
<evidence type="ECO:0000313" key="6">
    <source>
        <dbReference type="EMBL" id="GCA66076.1"/>
    </source>
</evidence>
<sequence>MSDDIVVKVDHVSMRFNLSSEKVDNMKEYFIKRIKNNMKYDEFWALSDVTFDVKKGESVALIGLNGCGKSTLLKTIAGVLKPTKGSVKIYGNIAPMIELGAGFDMDLTARENVFLNGAILGYSRKEMQKHYDGIVEFSELEEFMDVPIKNFSSGMLARLAFAIATIGTPDILIVDEVLSVGDFRFQEKCEKRIQGMMKKDTTILFVSHSIDQVKKICNRAIWIEKGRIREDGTSEEVGSHFERAYYAGELEE</sequence>
<feature type="domain" description="ABC transporter" evidence="5">
    <location>
        <begin position="21"/>
        <end position="250"/>
    </location>
</feature>
<dbReference type="InterPro" id="IPR003439">
    <property type="entry name" value="ABC_transporter-like_ATP-bd"/>
</dbReference>
<name>A0A391P267_9FIRM</name>
<dbReference type="InterPro" id="IPR017871">
    <property type="entry name" value="ABC_transporter-like_CS"/>
</dbReference>
<dbReference type="GO" id="GO:0140359">
    <property type="term" value="F:ABC-type transporter activity"/>
    <property type="evidence" value="ECO:0007669"/>
    <property type="project" value="InterPro"/>
</dbReference>
<comment type="caution">
    <text evidence="6">The sequence shown here is derived from an EMBL/GenBank/DDBJ whole genome shotgun (WGS) entry which is preliminary data.</text>
</comment>
<keyword evidence="3" id="KW-0547">Nucleotide-binding</keyword>
<dbReference type="GO" id="GO:0016887">
    <property type="term" value="F:ATP hydrolysis activity"/>
    <property type="evidence" value="ECO:0007669"/>
    <property type="project" value="InterPro"/>
</dbReference>
<dbReference type="InterPro" id="IPR050683">
    <property type="entry name" value="Bact_Polysacc_Export_ATP-bd"/>
</dbReference>
<keyword evidence="7" id="KW-1185">Reference proteome</keyword>
<proteinExistence type="inferred from homology"/>
<dbReference type="RefSeq" id="WP_117889204.1">
    <property type="nucleotide sequence ID" value="NZ_BHGK01000001.1"/>
</dbReference>
<dbReference type="EMBL" id="BHGK01000001">
    <property type="protein sequence ID" value="GCA66076.1"/>
    <property type="molecule type" value="Genomic_DNA"/>
</dbReference>
<dbReference type="Pfam" id="PF00005">
    <property type="entry name" value="ABC_tran"/>
    <property type="match status" value="1"/>
</dbReference>
<keyword evidence="4 6" id="KW-0067">ATP-binding</keyword>
<dbReference type="PROSITE" id="PS50893">
    <property type="entry name" value="ABC_TRANSPORTER_2"/>
    <property type="match status" value="1"/>
</dbReference>
<dbReference type="GO" id="GO:0005524">
    <property type="term" value="F:ATP binding"/>
    <property type="evidence" value="ECO:0007669"/>
    <property type="project" value="UniProtKB-KW"/>
</dbReference>
<reference evidence="7" key="1">
    <citation type="submission" date="2018-09" db="EMBL/GenBank/DDBJ databases">
        <title>Draft Genome Sequence of Mediterraneibacter sp. KCTC 15684.</title>
        <authorList>
            <person name="Kim J.S."/>
            <person name="Han K.I."/>
            <person name="Suh M.K."/>
            <person name="Lee K.C."/>
            <person name="Eom M.K."/>
            <person name="Lee J.H."/>
            <person name="Park S.H."/>
            <person name="Kang S.W."/>
            <person name="Park J.E."/>
            <person name="Oh B.S."/>
            <person name="Yu S.Y."/>
            <person name="Choi S.H."/>
            <person name="Lee D.H."/>
            <person name="Yoon H."/>
            <person name="Kim B."/>
            <person name="Yang S.J."/>
            <person name="Lee J.S."/>
        </authorList>
    </citation>
    <scope>NUCLEOTIDE SEQUENCE [LARGE SCALE GENOMIC DNA]</scope>
    <source>
        <strain evidence="7">KCTC 15684</strain>
    </source>
</reference>
<dbReference type="SMART" id="SM00382">
    <property type="entry name" value="AAA"/>
    <property type="match status" value="1"/>
</dbReference>
<dbReference type="InterPro" id="IPR015860">
    <property type="entry name" value="ABC_transpr_TagH-like"/>
</dbReference>